<dbReference type="GeneID" id="115811373"/>
<reference evidence="5" key="1">
    <citation type="submission" date="2025-08" db="UniProtKB">
        <authorList>
            <consortium name="RefSeq"/>
        </authorList>
    </citation>
    <scope>IDENTIFICATION</scope>
</reference>
<feature type="domain" description="DUF4709" evidence="3">
    <location>
        <begin position="9"/>
        <end position="118"/>
    </location>
</feature>
<feature type="coiled-coil region" evidence="1">
    <location>
        <begin position="146"/>
        <end position="282"/>
    </location>
</feature>
<gene>
    <name evidence="5" type="primary">c5h10orf67</name>
</gene>
<dbReference type="InParanoid" id="A0A6J2V959"/>
<feature type="compositionally biased region" description="Basic and acidic residues" evidence="2">
    <location>
        <begin position="428"/>
        <end position="441"/>
    </location>
</feature>
<dbReference type="Proteomes" id="UP000504632">
    <property type="component" value="Chromosome 5"/>
</dbReference>
<evidence type="ECO:0000313" key="4">
    <source>
        <dbReference type="Proteomes" id="UP000504632"/>
    </source>
</evidence>
<evidence type="ECO:0000259" key="3">
    <source>
        <dbReference type="Pfam" id="PF15821"/>
    </source>
</evidence>
<keyword evidence="4" id="KW-1185">Reference proteome</keyword>
<feature type="compositionally biased region" description="Polar residues" evidence="2">
    <location>
        <begin position="459"/>
        <end position="478"/>
    </location>
</feature>
<evidence type="ECO:0000256" key="2">
    <source>
        <dbReference type="SAM" id="MobiDB-lite"/>
    </source>
</evidence>
<dbReference type="OrthoDB" id="10027521at2759"/>
<proteinExistence type="predicted"/>
<feature type="region of interest" description="Disordered" evidence="2">
    <location>
        <begin position="402"/>
        <end position="478"/>
    </location>
</feature>
<dbReference type="InterPro" id="IPR040119">
    <property type="entry name" value="C10orf67-like"/>
</dbReference>
<evidence type="ECO:0000313" key="5">
    <source>
        <dbReference type="RefSeq" id="XP_030629400.1"/>
    </source>
</evidence>
<dbReference type="Pfam" id="PF15821">
    <property type="entry name" value="DUF4709"/>
    <property type="match status" value="1"/>
</dbReference>
<evidence type="ECO:0000256" key="1">
    <source>
        <dbReference type="SAM" id="Coils"/>
    </source>
</evidence>
<dbReference type="CTD" id="119965694"/>
<dbReference type="PANTHER" id="PTHR22382:SF7">
    <property type="entry name" value="RIKEN CDNA 4921504E06 GENE"/>
    <property type="match status" value="1"/>
</dbReference>
<sequence length="478" mass="55374">MRCSVYRLRYSLGNQLWAPFLHNDVCTQTDVEELPTIKLLSETTAQLTTSMEILRKELMSKVKFILAQNEARLQQEAESLYEKICSKLKSLEHHHKEKVSVLRASYKQQLSQAIQVVRANYMRDKGETVEVTQSEKIRTRDMVGEIQEKDLQIESLMEQIKEYEEKLLTQNNSEGEEDAEKEWLREENRRLKDKIDSLHVEMDQIHLDLDSKEAELEDLALNVQQLKSKAEEDKKAFQKLTNDSDLLKAQLHLERESGKKKIKELQQKMEKEIESIEKSHKSEQLAVEKKYKEQRQAEKERQKEVVLAQEAAMKAQAATGREQLSEETDLLQKLHELRNTETVQKKLIIRLEKKLDLTNQMWEKKFEILRESFHTIKDEMFLRHMLQRQAAMLHQASVSYTPGIGAGGPQKTDKSVGTTRVRALSQRGTRELPRPESRLEAEAETDEDLGAILPLSLPLPSNRQNPASAVLNTNESPQ</sequence>
<dbReference type="AlphaFoldDB" id="A0A6J2V959"/>
<keyword evidence="1" id="KW-0175">Coiled coil</keyword>
<accession>A0A6J2V959</accession>
<protein>
    <submittedName>
        <fullName evidence="5">Uncharacterized protein C10orf67 homolog, mitochondrial</fullName>
    </submittedName>
</protein>
<organism evidence="4 5">
    <name type="scientific">Chanos chanos</name>
    <name type="common">Milkfish</name>
    <name type="synonym">Mugil chanos</name>
    <dbReference type="NCBI Taxonomy" id="29144"/>
    <lineage>
        <taxon>Eukaryota</taxon>
        <taxon>Metazoa</taxon>
        <taxon>Chordata</taxon>
        <taxon>Craniata</taxon>
        <taxon>Vertebrata</taxon>
        <taxon>Euteleostomi</taxon>
        <taxon>Actinopterygii</taxon>
        <taxon>Neopterygii</taxon>
        <taxon>Teleostei</taxon>
        <taxon>Ostariophysi</taxon>
        <taxon>Gonorynchiformes</taxon>
        <taxon>Chanidae</taxon>
        <taxon>Chanos</taxon>
    </lineage>
</organism>
<dbReference type="InterPro" id="IPR031651">
    <property type="entry name" value="DUF4709"/>
</dbReference>
<dbReference type="RefSeq" id="XP_030629400.1">
    <property type="nucleotide sequence ID" value="XM_030773540.1"/>
</dbReference>
<dbReference type="PANTHER" id="PTHR22382">
    <property type="entry name" value="RIKEN CDNA 4921504E06 GENE"/>
    <property type="match status" value="1"/>
</dbReference>
<name>A0A6J2V959_CHACN</name>